<keyword evidence="3" id="KW-0812">Transmembrane</keyword>
<dbReference type="InterPro" id="IPR050922">
    <property type="entry name" value="LytR/CpsA/Psr_CW_biosynth"/>
</dbReference>
<feature type="region of interest" description="Disordered" evidence="2">
    <location>
        <begin position="130"/>
        <end position="153"/>
    </location>
</feature>
<feature type="transmembrane region" description="Helical" evidence="3">
    <location>
        <begin position="25"/>
        <end position="48"/>
    </location>
</feature>
<evidence type="ECO:0000313" key="6">
    <source>
        <dbReference type="Proteomes" id="UP000294558"/>
    </source>
</evidence>
<accession>A0A4V3EJ88</accession>
<dbReference type="RefSeq" id="WP_133869625.1">
    <property type="nucleotide sequence ID" value="NZ_SOAU01000001.1"/>
</dbReference>
<dbReference type="PANTHER" id="PTHR33392:SF6">
    <property type="entry name" value="POLYISOPRENYL-TEICHOIC ACID--PEPTIDOGLYCAN TEICHOIC ACID TRANSFERASE TAGU"/>
    <property type="match status" value="1"/>
</dbReference>
<feature type="domain" description="Cell envelope-related transcriptional attenuator" evidence="4">
    <location>
        <begin position="224"/>
        <end position="403"/>
    </location>
</feature>
<sequence>MELVRELATALVLPGWSQRRARLPLAIALLVVGVAFPLVVAVWAVVSGRNWVALSLDRTFLAWVLAAFVAALAARLVALAMWFAAGSRSRERTVAGALAALVAVVPLSVGIVDVAQARSDIAPVFTPTADGGAVFDPDGDGDDDDPTGTTLPTVDVEPVTSVDAVERPWERGPLPTIEMGSTTTTQPRVKPARPRSGVDPAVVADVRNILLLGGDAGPGRSGLRTDTMMLLSVHTPSGRASLVSLPRDMEGLLFPPGSALEARYPYGFTELANAVYPIVSASSSLRSAYETDGDIRPGIVATAQAIGYSLDVPIHDYVLVDMQGFLDLVDALGGVTVRVTKQIPMPGNVPGAKYDYPPTIGPGTIEMDGTLALGYVRSRYADSDYQRTRRQRDLLAAMAQQISAVEVLSRYDQVLDAVGGTLRTSLTPDELADTVALIGGETAIVESVGLVPPLINVKRPDVQRMAEIVGEVRVAIAQGTASGY</sequence>
<reference evidence="5 6" key="1">
    <citation type="submission" date="2019-03" db="EMBL/GenBank/DDBJ databases">
        <title>Sequencing the genomes of 1000 actinobacteria strains.</title>
        <authorList>
            <person name="Klenk H.-P."/>
        </authorList>
    </citation>
    <scope>NUCLEOTIDE SEQUENCE [LARGE SCALE GENOMIC DNA]</scope>
    <source>
        <strain evidence="5 6">DSM 18936</strain>
    </source>
</reference>
<dbReference type="NCBIfam" id="TIGR00350">
    <property type="entry name" value="lytR_cpsA_psr"/>
    <property type="match status" value="1"/>
</dbReference>
<dbReference type="OrthoDB" id="9782542at2"/>
<keyword evidence="6" id="KW-1185">Reference proteome</keyword>
<organism evidence="5 6">
    <name type="scientific">Ilumatobacter fluminis</name>
    <dbReference type="NCBI Taxonomy" id="467091"/>
    <lineage>
        <taxon>Bacteria</taxon>
        <taxon>Bacillati</taxon>
        <taxon>Actinomycetota</taxon>
        <taxon>Acidimicrobiia</taxon>
        <taxon>Acidimicrobiales</taxon>
        <taxon>Ilumatobacteraceae</taxon>
        <taxon>Ilumatobacter</taxon>
    </lineage>
</organism>
<evidence type="ECO:0000256" key="3">
    <source>
        <dbReference type="SAM" id="Phobius"/>
    </source>
</evidence>
<keyword evidence="3" id="KW-1133">Transmembrane helix</keyword>
<comment type="caution">
    <text evidence="5">The sequence shown here is derived from an EMBL/GenBank/DDBJ whole genome shotgun (WGS) entry which is preliminary data.</text>
</comment>
<dbReference type="AlphaFoldDB" id="A0A4V3EJ88"/>
<dbReference type="InterPro" id="IPR004474">
    <property type="entry name" value="LytR_CpsA_psr"/>
</dbReference>
<evidence type="ECO:0000313" key="5">
    <source>
        <dbReference type="EMBL" id="TDT17328.1"/>
    </source>
</evidence>
<keyword evidence="3" id="KW-0472">Membrane</keyword>
<feature type="transmembrane region" description="Helical" evidence="3">
    <location>
        <begin position="94"/>
        <end position="112"/>
    </location>
</feature>
<feature type="transmembrane region" description="Helical" evidence="3">
    <location>
        <begin position="60"/>
        <end position="82"/>
    </location>
</feature>
<dbReference type="Proteomes" id="UP000294558">
    <property type="component" value="Unassembled WGS sequence"/>
</dbReference>
<proteinExistence type="inferred from homology"/>
<evidence type="ECO:0000256" key="2">
    <source>
        <dbReference type="SAM" id="MobiDB-lite"/>
    </source>
</evidence>
<dbReference type="Pfam" id="PF03816">
    <property type="entry name" value="LytR_cpsA_psr"/>
    <property type="match status" value="1"/>
</dbReference>
<gene>
    <name evidence="5" type="ORF">BDK89_2936</name>
</gene>
<feature type="region of interest" description="Disordered" evidence="2">
    <location>
        <begin position="171"/>
        <end position="197"/>
    </location>
</feature>
<evidence type="ECO:0000259" key="4">
    <source>
        <dbReference type="Pfam" id="PF03816"/>
    </source>
</evidence>
<protein>
    <submittedName>
        <fullName evidence="5">LytR family transcriptional attenuator</fullName>
    </submittedName>
</protein>
<dbReference type="Gene3D" id="3.40.630.190">
    <property type="entry name" value="LCP protein"/>
    <property type="match status" value="1"/>
</dbReference>
<comment type="similarity">
    <text evidence="1">Belongs to the LytR/CpsA/Psr (LCP) family.</text>
</comment>
<evidence type="ECO:0000256" key="1">
    <source>
        <dbReference type="ARBA" id="ARBA00006068"/>
    </source>
</evidence>
<dbReference type="PANTHER" id="PTHR33392">
    <property type="entry name" value="POLYISOPRENYL-TEICHOIC ACID--PEPTIDOGLYCAN TEICHOIC ACID TRANSFERASE TAGU"/>
    <property type="match status" value="1"/>
</dbReference>
<feature type="compositionally biased region" description="Acidic residues" evidence="2">
    <location>
        <begin position="137"/>
        <end position="146"/>
    </location>
</feature>
<dbReference type="EMBL" id="SOAU01000001">
    <property type="protein sequence ID" value="TDT17328.1"/>
    <property type="molecule type" value="Genomic_DNA"/>
</dbReference>
<name>A0A4V3EJ88_9ACTN</name>